<dbReference type="EMBL" id="JAIWYP010000001">
    <property type="protein sequence ID" value="KAH3882919.1"/>
    <property type="molecule type" value="Genomic_DNA"/>
</dbReference>
<gene>
    <name evidence="1" type="ORF">DPMN_006866</name>
</gene>
<protein>
    <submittedName>
        <fullName evidence="1">Uncharacterized protein</fullName>
    </submittedName>
</protein>
<proteinExistence type="predicted"/>
<comment type="caution">
    <text evidence="1">The sequence shown here is derived from an EMBL/GenBank/DDBJ whole genome shotgun (WGS) entry which is preliminary data.</text>
</comment>
<reference evidence="1" key="2">
    <citation type="submission" date="2020-11" db="EMBL/GenBank/DDBJ databases">
        <authorList>
            <person name="McCartney M.A."/>
            <person name="Auch B."/>
            <person name="Kono T."/>
            <person name="Mallez S."/>
            <person name="Becker A."/>
            <person name="Gohl D.M."/>
            <person name="Silverstein K.A.T."/>
            <person name="Koren S."/>
            <person name="Bechman K.B."/>
            <person name="Herman A."/>
            <person name="Abrahante J.E."/>
            <person name="Garbe J."/>
        </authorList>
    </citation>
    <scope>NUCLEOTIDE SEQUENCE</scope>
    <source>
        <strain evidence="1">Duluth1</strain>
        <tissue evidence="1">Whole animal</tissue>
    </source>
</reference>
<accession>A0A9D4MW74</accession>
<name>A0A9D4MW74_DREPO</name>
<reference evidence="1" key="1">
    <citation type="journal article" date="2019" name="bioRxiv">
        <title>The Genome of the Zebra Mussel, Dreissena polymorpha: A Resource for Invasive Species Research.</title>
        <authorList>
            <person name="McCartney M.A."/>
            <person name="Auch B."/>
            <person name="Kono T."/>
            <person name="Mallez S."/>
            <person name="Zhang Y."/>
            <person name="Obille A."/>
            <person name="Becker A."/>
            <person name="Abrahante J.E."/>
            <person name="Garbe J."/>
            <person name="Badalamenti J.P."/>
            <person name="Herman A."/>
            <person name="Mangelson H."/>
            <person name="Liachko I."/>
            <person name="Sullivan S."/>
            <person name="Sone E.D."/>
            <person name="Koren S."/>
            <person name="Silverstein K.A.T."/>
            <person name="Beckman K.B."/>
            <person name="Gohl D.M."/>
        </authorList>
    </citation>
    <scope>NUCLEOTIDE SEQUENCE</scope>
    <source>
        <strain evidence="1">Duluth1</strain>
        <tissue evidence="1">Whole animal</tissue>
    </source>
</reference>
<sequence>MFSSELNAAADNMGMRTFWRKFPLKQKKSKATINEIEGDRITLRNPNDITERVTGDPKCVQFSVVHQGYTRATRLYAAARTPHETTEASTAVRVLVNTRVQTPGYRCRHCGLIVIFSDIHAYCQRLSALHYYESASSSPILIHMIK</sequence>
<keyword evidence="2" id="KW-1185">Reference proteome</keyword>
<organism evidence="1 2">
    <name type="scientific">Dreissena polymorpha</name>
    <name type="common">Zebra mussel</name>
    <name type="synonym">Mytilus polymorpha</name>
    <dbReference type="NCBI Taxonomy" id="45954"/>
    <lineage>
        <taxon>Eukaryota</taxon>
        <taxon>Metazoa</taxon>
        <taxon>Spiralia</taxon>
        <taxon>Lophotrochozoa</taxon>
        <taxon>Mollusca</taxon>
        <taxon>Bivalvia</taxon>
        <taxon>Autobranchia</taxon>
        <taxon>Heteroconchia</taxon>
        <taxon>Euheterodonta</taxon>
        <taxon>Imparidentia</taxon>
        <taxon>Neoheterodontei</taxon>
        <taxon>Myida</taxon>
        <taxon>Dreissenoidea</taxon>
        <taxon>Dreissenidae</taxon>
        <taxon>Dreissena</taxon>
    </lineage>
</organism>
<evidence type="ECO:0000313" key="2">
    <source>
        <dbReference type="Proteomes" id="UP000828390"/>
    </source>
</evidence>
<dbReference type="AlphaFoldDB" id="A0A9D4MW74"/>
<evidence type="ECO:0000313" key="1">
    <source>
        <dbReference type="EMBL" id="KAH3882919.1"/>
    </source>
</evidence>
<dbReference type="Proteomes" id="UP000828390">
    <property type="component" value="Unassembled WGS sequence"/>
</dbReference>